<name>A0A5B8V552_9BACT</name>
<gene>
    <name evidence="1" type="ORF">FRZ67_02925</name>
</gene>
<dbReference type="EMBL" id="CP042435">
    <property type="protein sequence ID" value="QEC66309.1"/>
    <property type="molecule type" value="Genomic_DNA"/>
</dbReference>
<evidence type="ECO:0008006" key="3">
    <source>
        <dbReference type="Google" id="ProtNLM"/>
    </source>
</evidence>
<proteinExistence type="predicted"/>
<keyword evidence="2" id="KW-1185">Reference proteome</keyword>
<dbReference type="AlphaFoldDB" id="A0A5B8V552"/>
<dbReference type="RefSeq" id="WP_147188109.1">
    <property type="nucleotide sequence ID" value="NZ_CP042435.1"/>
</dbReference>
<protein>
    <recommendedName>
        <fullName evidence="3">DUF2971 domain-containing protein</fullName>
    </recommendedName>
</protein>
<reference evidence="1 2" key="1">
    <citation type="journal article" date="2016" name="Int. J. Syst. Evol. Microbiol.">
        <title>Panacibacter ginsenosidivorans gen. nov., sp. nov., with ginsenoside converting activity isolated from soil of a ginseng field.</title>
        <authorList>
            <person name="Siddiqi M.Z."/>
            <person name="Muhammad Shafi S."/>
            <person name="Choi K.D."/>
            <person name="Im W.T."/>
        </authorList>
    </citation>
    <scope>NUCLEOTIDE SEQUENCE [LARGE SCALE GENOMIC DNA]</scope>
    <source>
        <strain evidence="1 2">Gsoil1550</strain>
    </source>
</reference>
<sequence length="249" mass="29791">MDLHKFLYLIIEQKLFFARLDNLDDPFEGITTKLLRRDAKYSQVPLKLEDFKDDLSKKKKQQLINEKKLHDYLKKDEIEKAQRRQYVNCWYANERESMAMWNIYSNPDSLALRVEFNDLKIAITKSFLDFVLENEKRVSVIGDKVTYLPLNPFDVSLPKQKFRFSAFKKDVSFQYEMEYRFLIFTVDKLDKQPSHCTIPIDFSKFQLTVITHPHLDQWKFKNLESLLSKYNSNFKIEKSATILRAKNFS</sequence>
<organism evidence="1 2">
    <name type="scientific">Panacibacter ginsenosidivorans</name>
    <dbReference type="NCBI Taxonomy" id="1813871"/>
    <lineage>
        <taxon>Bacteria</taxon>
        <taxon>Pseudomonadati</taxon>
        <taxon>Bacteroidota</taxon>
        <taxon>Chitinophagia</taxon>
        <taxon>Chitinophagales</taxon>
        <taxon>Chitinophagaceae</taxon>
        <taxon>Panacibacter</taxon>
    </lineage>
</organism>
<dbReference type="KEGG" id="pgin:FRZ67_02925"/>
<evidence type="ECO:0000313" key="2">
    <source>
        <dbReference type="Proteomes" id="UP000321533"/>
    </source>
</evidence>
<evidence type="ECO:0000313" key="1">
    <source>
        <dbReference type="EMBL" id="QEC66309.1"/>
    </source>
</evidence>
<dbReference type="OrthoDB" id="8548541at2"/>
<dbReference type="Proteomes" id="UP000321533">
    <property type="component" value="Chromosome"/>
</dbReference>
<accession>A0A5B8V552</accession>